<dbReference type="InterPro" id="IPR005823">
    <property type="entry name" value="Ribosomal_uL13_bac-type"/>
</dbReference>
<dbReference type="InterPro" id="IPR023563">
    <property type="entry name" value="Ribosomal_uL13_CS"/>
</dbReference>
<geneLocation type="chloroplast" evidence="6"/>
<dbReference type="Gene3D" id="3.90.1180.10">
    <property type="entry name" value="Ribosomal protein L13"/>
    <property type="match status" value="1"/>
</dbReference>
<accession>A0A1Z1MCY0</accession>
<dbReference type="AlphaFoldDB" id="A0A1Z1MCY0"/>
<reference evidence="6" key="1">
    <citation type="journal article" date="2017" name="J. Phycol.">
        <title>Analysis of chloroplast genomes and a supermatrix inform reclassification of the Rhodomelaceae (Rhodophyta).</title>
        <authorList>
            <person name="Diaz-Tapia P."/>
            <person name="Maggs C.A."/>
            <person name="West J.A."/>
            <person name="Verbruggen H."/>
        </authorList>
    </citation>
    <scope>NUCLEOTIDE SEQUENCE</scope>
    <source>
        <strain evidence="6">PD620</strain>
    </source>
</reference>
<protein>
    <recommendedName>
        <fullName evidence="4">Large ribosomal subunit protein uL13c</fullName>
    </recommendedName>
</protein>
<dbReference type="NCBIfam" id="TIGR01066">
    <property type="entry name" value="rplM_bact"/>
    <property type="match status" value="1"/>
</dbReference>
<keyword evidence="2 4" id="KW-0689">Ribosomal protein</keyword>
<dbReference type="GO" id="GO:0022625">
    <property type="term" value="C:cytosolic large ribosomal subunit"/>
    <property type="evidence" value="ECO:0007669"/>
    <property type="project" value="TreeGrafter"/>
</dbReference>
<comment type="similarity">
    <text evidence="1 4 5">Belongs to the universal ribosomal protein uL13 family.</text>
</comment>
<dbReference type="PANTHER" id="PTHR11545:SF2">
    <property type="entry name" value="LARGE RIBOSOMAL SUBUNIT PROTEIN UL13M"/>
    <property type="match status" value="1"/>
</dbReference>
<proteinExistence type="inferred from homology"/>
<keyword evidence="6" id="KW-0934">Plastid</keyword>
<evidence type="ECO:0000256" key="1">
    <source>
        <dbReference type="ARBA" id="ARBA00006227"/>
    </source>
</evidence>
<sequence length="147" mass="17180">MIANLNKTLIPKKKYETQWYIIDARKKNLGRLSSQIAYLMIGKNNQSYLPFHISRIKIIIINSRYVEVTGKKYKQKVYVRHSGRPGGLKVEMFNKLQNRIPNRIIEHSIRGMLPKNNLGKALFKNIKIYSDNQHPHIAQQPTLLNIN</sequence>
<name>A0A1Z1MCY0_9FLOR</name>
<dbReference type="InterPro" id="IPR036899">
    <property type="entry name" value="Ribosomal_uL13_sf"/>
</dbReference>
<dbReference type="GO" id="GO:0009507">
    <property type="term" value="C:chloroplast"/>
    <property type="evidence" value="ECO:0007669"/>
    <property type="project" value="UniProtKB-SubCell"/>
</dbReference>
<evidence type="ECO:0000256" key="4">
    <source>
        <dbReference type="HAMAP-Rule" id="MF_01366"/>
    </source>
</evidence>
<dbReference type="CDD" id="cd00392">
    <property type="entry name" value="Ribosomal_L13"/>
    <property type="match status" value="1"/>
</dbReference>
<dbReference type="PIRSF" id="PIRSF002181">
    <property type="entry name" value="Ribosomal_L13"/>
    <property type="match status" value="1"/>
</dbReference>
<evidence type="ECO:0000256" key="3">
    <source>
        <dbReference type="ARBA" id="ARBA00023274"/>
    </source>
</evidence>
<evidence type="ECO:0000256" key="2">
    <source>
        <dbReference type="ARBA" id="ARBA00022980"/>
    </source>
</evidence>
<dbReference type="GO" id="GO:0017148">
    <property type="term" value="P:negative regulation of translation"/>
    <property type="evidence" value="ECO:0007669"/>
    <property type="project" value="TreeGrafter"/>
</dbReference>
<dbReference type="InterPro" id="IPR005822">
    <property type="entry name" value="Ribosomal_uL13"/>
</dbReference>
<comment type="subcellular location">
    <subcellularLocation>
        <location evidence="4">Plastid</location>
        <location evidence="4">Chloroplast</location>
    </subcellularLocation>
</comment>
<keyword evidence="3 4" id="KW-0687">Ribonucleoprotein</keyword>
<evidence type="ECO:0000256" key="5">
    <source>
        <dbReference type="RuleBase" id="RU003877"/>
    </source>
</evidence>
<dbReference type="PANTHER" id="PTHR11545">
    <property type="entry name" value="RIBOSOMAL PROTEIN L13"/>
    <property type="match status" value="1"/>
</dbReference>
<dbReference type="EMBL" id="MF101429">
    <property type="protein sequence ID" value="ARW63789.1"/>
    <property type="molecule type" value="Genomic_DNA"/>
</dbReference>
<dbReference type="GO" id="GO:0003735">
    <property type="term" value="F:structural constituent of ribosome"/>
    <property type="evidence" value="ECO:0007669"/>
    <property type="project" value="InterPro"/>
</dbReference>
<evidence type="ECO:0000313" key="6">
    <source>
        <dbReference type="EMBL" id="ARW63789.1"/>
    </source>
</evidence>
<dbReference type="SUPFAM" id="SSF52161">
    <property type="entry name" value="Ribosomal protein L13"/>
    <property type="match status" value="1"/>
</dbReference>
<organism evidence="6">
    <name type="scientific">Chondria sp.</name>
    <name type="common">in: red algae</name>
    <dbReference type="NCBI Taxonomy" id="1982705"/>
    <lineage>
        <taxon>Eukaryota</taxon>
        <taxon>Rhodophyta</taxon>
        <taxon>Florideophyceae</taxon>
        <taxon>Rhodymeniophycidae</taxon>
        <taxon>Ceramiales</taxon>
        <taxon>Rhodomelaceae</taxon>
        <taxon>Chondrieae</taxon>
        <taxon>Chondria</taxon>
    </lineage>
</organism>
<dbReference type="GO" id="GO:0003729">
    <property type="term" value="F:mRNA binding"/>
    <property type="evidence" value="ECO:0007669"/>
    <property type="project" value="TreeGrafter"/>
</dbReference>
<dbReference type="GO" id="GO:0006412">
    <property type="term" value="P:translation"/>
    <property type="evidence" value="ECO:0007669"/>
    <property type="project" value="UniProtKB-UniRule"/>
</dbReference>
<dbReference type="PROSITE" id="PS00783">
    <property type="entry name" value="RIBOSOMAL_L13"/>
    <property type="match status" value="1"/>
</dbReference>
<dbReference type="HAMAP" id="MF_01366">
    <property type="entry name" value="Ribosomal_uL13"/>
    <property type="match status" value="1"/>
</dbReference>
<keyword evidence="6" id="KW-0150">Chloroplast</keyword>
<gene>
    <name evidence="4 6" type="primary">rpl13</name>
</gene>
<comment type="subunit">
    <text evidence="4">Part of the 50S ribosomal subunit.</text>
</comment>
<dbReference type="Pfam" id="PF00572">
    <property type="entry name" value="Ribosomal_L13"/>
    <property type="match status" value="1"/>
</dbReference>